<protein>
    <recommendedName>
        <fullName evidence="6">Thioredoxin</fullName>
    </recommendedName>
</protein>
<feature type="domain" description="Thioredoxin" evidence="7">
    <location>
        <begin position="1"/>
        <end position="105"/>
    </location>
</feature>
<dbReference type="CDD" id="cd02947">
    <property type="entry name" value="TRX_family"/>
    <property type="match status" value="1"/>
</dbReference>
<evidence type="ECO:0000256" key="6">
    <source>
        <dbReference type="PIRNR" id="PIRNR000077"/>
    </source>
</evidence>
<organism evidence="8 9">
    <name type="scientific">Paenibacillus lignilyticus</name>
    <dbReference type="NCBI Taxonomy" id="1172615"/>
    <lineage>
        <taxon>Bacteria</taxon>
        <taxon>Bacillati</taxon>
        <taxon>Bacillota</taxon>
        <taxon>Bacilli</taxon>
        <taxon>Bacillales</taxon>
        <taxon>Paenibacillaceae</taxon>
        <taxon>Paenibacillus</taxon>
    </lineage>
</organism>
<evidence type="ECO:0000313" key="8">
    <source>
        <dbReference type="EMBL" id="MBP3964742.1"/>
    </source>
</evidence>
<evidence type="ECO:0000256" key="4">
    <source>
        <dbReference type="ARBA" id="ARBA00023157"/>
    </source>
</evidence>
<dbReference type="PIRSF" id="PIRSF000077">
    <property type="entry name" value="Thioredoxin"/>
    <property type="match status" value="1"/>
</dbReference>
<name>A0ABS5CFV2_9BACL</name>
<keyword evidence="2" id="KW-0813">Transport</keyword>
<evidence type="ECO:0000313" key="9">
    <source>
        <dbReference type="Proteomes" id="UP000673394"/>
    </source>
</evidence>
<keyword evidence="9" id="KW-1185">Reference proteome</keyword>
<evidence type="ECO:0000256" key="1">
    <source>
        <dbReference type="ARBA" id="ARBA00008987"/>
    </source>
</evidence>
<comment type="similarity">
    <text evidence="1 6">Belongs to the thioredoxin family.</text>
</comment>
<dbReference type="SUPFAM" id="SSF52833">
    <property type="entry name" value="Thioredoxin-like"/>
    <property type="match status" value="1"/>
</dbReference>
<dbReference type="EMBL" id="JAGKSP010000007">
    <property type="protein sequence ID" value="MBP3964742.1"/>
    <property type="molecule type" value="Genomic_DNA"/>
</dbReference>
<sequence>MGIQQVQSMEHLHQLVEDGVVLVDYGAPHCPPCHTLLPVLEELSAELEHQLRIAYVDCDKLPEAAASAGVMGTPTVIVFKNGRPMDKLVGLRPKAAYRLAAEKQL</sequence>
<keyword evidence="3" id="KW-0249">Electron transport</keyword>
<dbReference type="PANTHER" id="PTHR45663:SF11">
    <property type="entry name" value="GEO12009P1"/>
    <property type="match status" value="1"/>
</dbReference>
<reference evidence="8 9" key="1">
    <citation type="submission" date="2021-04" db="EMBL/GenBank/DDBJ databases">
        <title>Paenibacillus sp. DLE-14 whole genome sequence.</title>
        <authorList>
            <person name="Ham Y.J."/>
        </authorList>
    </citation>
    <scope>NUCLEOTIDE SEQUENCE [LARGE SCALE GENOMIC DNA]</scope>
    <source>
        <strain evidence="8 9">DLE-14</strain>
    </source>
</reference>
<keyword evidence="4" id="KW-1015">Disulfide bond</keyword>
<dbReference type="Pfam" id="PF00085">
    <property type="entry name" value="Thioredoxin"/>
    <property type="match status" value="1"/>
</dbReference>
<accession>A0ABS5CFV2</accession>
<dbReference type="PROSITE" id="PS51352">
    <property type="entry name" value="THIOREDOXIN_2"/>
    <property type="match status" value="1"/>
</dbReference>
<dbReference type="RefSeq" id="WP_210660603.1">
    <property type="nucleotide sequence ID" value="NZ_JAGKSP010000007.1"/>
</dbReference>
<dbReference type="InterPro" id="IPR005746">
    <property type="entry name" value="Thioredoxin"/>
</dbReference>
<evidence type="ECO:0000256" key="3">
    <source>
        <dbReference type="ARBA" id="ARBA00022982"/>
    </source>
</evidence>
<dbReference type="PANTHER" id="PTHR45663">
    <property type="entry name" value="GEO12009P1"/>
    <property type="match status" value="1"/>
</dbReference>
<comment type="caution">
    <text evidence="8">The sequence shown here is derived from an EMBL/GenBank/DDBJ whole genome shotgun (WGS) entry which is preliminary data.</text>
</comment>
<evidence type="ECO:0000256" key="5">
    <source>
        <dbReference type="ARBA" id="ARBA00023284"/>
    </source>
</evidence>
<keyword evidence="5" id="KW-0676">Redox-active center</keyword>
<evidence type="ECO:0000259" key="7">
    <source>
        <dbReference type="PROSITE" id="PS51352"/>
    </source>
</evidence>
<dbReference type="Proteomes" id="UP000673394">
    <property type="component" value="Unassembled WGS sequence"/>
</dbReference>
<gene>
    <name evidence="8" type="ORF">I8J30_18645</name>
</gene>
<dbReference type="InterPro" id="IPR013766">
    <property type="entry name" value="Thioredoxin_domain"/>
</dbReference>
<evidence type="ECO:0000256" key="2">
    <source>
        <dbReference type="ARBA" id="ARBA00022448"/>
    </source>
</evidence>
<dbReference type="Gene3D" id="3.40.30.10">
    <property type="entry name" value="Glutaredoxin"/>
    <property type="match status" value="1"/>
</dbReference>
<dbReference type="InterPro" id="IPR036249">
    <property type="entry name" value="Thioredoxin-like_sf"/>
</dbReference>
<proteinExistence type="inferred from homology"/>